<feature type="binding site" evidence="10">
    <location>
        <position position="492"/>
    </location>
    <ligand>
        <name>L-glutamate</name>
        <dbReference type="ChEBI" id="CHEBI:29985"/>
    </ligand>
</feature>
<dbReference type="SUPFAM" id="SSF56235">
    <property type="entry name" value="N-terminal nucleophile aminohydrolases (Ntn hydrolases)"/>
    <property type="match status" value="1"/>
</dbReference>
<dbReference type="Proteomes" id="UP000187891">
    <property type="component" value="Unassembled WGS sequence"/>
</dbReference>
<evidence type="ECO:0000313" key="13">
    <source>
        <dbReference type="EMBL" id="SCX01506.1"/>
    </source>
</evidence>
<comment type="catalytic activity">
    <reaction evidence="8 11">
        <text>an N-terminal (5-L-glutamyl)-[peptide] + an alpha-amino acid = 5-L-glutamyl amino acid + an N-terminal L-alpha-aminoacyl-[peptide]</text>
        <dbReference type="Rhea" id="RHEA:23904"/>
        <dbReference type="Rhea" id="RHEA-COMP:9780"/>
        <dbReference type="Rhea" id="RHEA-COMP:9795"/>
        <dbReference type="ChEBI" id="CHEBI:77644"/>
        <dbReference type="ChEBI" id="CHEBI:78597"/>
        <dbReference type="ChEBI" id="CHEBI:78599"/>
        <dbReference type="ChEBI" id="CHEBI:78608"/>
        <dbReference type="EC" id="2.3.2.2"/>
    </reaction>
</comment>
<organism evidence="13 14">
    <name type="scientific">Agrobacterium rosae</name>
    <dbReference type="NCBI Taxonomy" id="1972867"/>
    <lineage>
        <taxon>Bacteria</taxon>
        <taxon>Pseudomonadati</taxon>
        <taxon>Pseudomonadota</taxon>
        <taxon>Alphaproteobacteria</taxon>
        <taxon>Hyphomicrobiales</taxon>
        <taxon>Rhizobiaceae</taxon>
        <taxon>Rhizobium/Agrobacterium group</taxon>
        <taxon>Agrobacterium</taxon>
    </lineage>
</organism>
<dbReference type="UniPathway" id="UPA00204"/>
<dbReference type="NCBIfam" id="TIGR00066">
    <property type="entry name" value="g_glut_trans"/>
    <property type="match status" value="1"/>
</dbReference>
<dbReference type="GO" id="GO:0103068">
    <property type="term" value="F:leukotriene C4 gamma-glutamyl transferase activity"/>
    <property type="evidence" value="ECO:0007669"/>
    <property type="project" value="UniProtKB-EC"/>
</dbReference>
<feature type="binding site" evidence="10">
    <location>
        <position position="114"/>
    </location>
    <ligand>
        <name>L-glutamate</name>
        <dbReference type="ChEBI" id="CHEBI:29985"/>
    </ligand>
</feature>
<dbReference type="Gene3D" id="3.60.20.40">
    <property type="match status" value="1"/>
</dbReference>
<evidence type="ECO:0000256" key="10">
    <source>
        <dbReference type="PIRSR" id="PIRSR600101-2"/>
    </source>
</evidence>
<evidence type="ECO:0000256" key="6">
    <source>
        <dbReference type="ARBA" id="ARBA00023145"/>
    </source>
</evidence>
<evidence type="ECO:0000256" key="3">
    <source>
        <dbReference type="ARBA" id="ARBA00009381"/>
    </source>
</evidence>
<keyword evidence="4 11" id="KW-0808">Transferase</keyword>
<keyword evidence="5 11" id="KW-0378">Hydrolase</keyword>
<sequence>MHVRFFTTLLLSATVAAGSVQAQQASDTIAPEKATGTTTAARVETKNYMVAAANPLAAEAGRKVIADGGNAIDAMVAVQTVLGLVEPQSSGLGGGSFLVYYDAAANKITTFDGRETAPMEATPKLFLDETGQPLKFLDAVIGGRSVGTPGTVRLLSDVHKKYGTKPWADLFNPAEKLAKDGFQVSPRLASLIASDGDRLKKYEGARGYFYDADGAPLKAGAVLKNPAYAQTLNTIATKGADAFYTGPIAEAIVKTVREASGNPGVLSLPDLANYRTKEREPVCAKYRALDICGMGPPSSGAVAVGQILGVVENFDIKALGPDNVESWRLIGDAQRLAFADRERYLADPDFMPLPIKGLLTKDYLATRASLLDGDKALAPDAVKAGEPTWDHALLFGRGPALEMPSTSHFVIVDKQGNVLSMTTTIEGGFGSRLMTNGFLLNNELTDFSFKTHDGSLPVANRVEPGKRPRSSMAPTIVMKDGKPLMAIGSPGGSQIIGYVAQALIAYIDWGMPVEKIVAQPHLINRFGTYDIEAGTDAEKFAEPLKAMGYEVKPGEMNSGLHAIEITASGLVGSADRAVKVSLWVSEVSRRDADRYSLLIPVLVTGIQAERVCATKRVFSAQGLELTGFL</sequence>
<name>A0A1R3TFA3_9HYPH</name>
<comment type="subunit">
    <text evidence="11">This enzyme consists of two polypeptide chains, which are synthesized in precursor form from a single polypeptide.</text>
</comment>
<dbReference type="InterPro" id="IPR029055">
    <property type="entry name" value="Ntn_hydrolases_N"/>
</dbReference>
<evidence type="ECO:0000256" key="7">
    <source>
        <dbReference type="ARBA" id="ARBA00023315"/>
    </source>
</evidence>
<evidence type="ECO:0000256" key="11">
    <source>
        <dbReference type="RuleBase" id="RU368036"/>
    </source>
</evidence>
<keyword evidence="12" id="KW-0732">Signal</keyword>
<reference evidence="14" key="1">
    <citation type="submission" date="2016-10" db="EMBL/GenBank/DDBJ databases">
        <authorList>
            <person name="Wibberg D."/>
        </authorList>
    </citation>
    <scope>NUCLEOTIDE SEQUENCE [LARGE SCALE GENOMIC DNA]</scope>
</reference>
<feature type="binding site" evidence="10">
    <location>
        <position position="446"/>
    </location>
    <ligand>
        <name>L-glutamate</name>
        <dbReference type="ChEBI" id="CHEBI:29985"/>
    </ligand>
</feature>
<evidence type="ECO:0000256" key="9">
    <source>
        <dbReference type="PIRSR" id="PIRSR600101-1"/>
    </source>
</evidence>
<dbReference type="PANTHER" id="PTHR43199:SF1">
    <property type="entry name" value="GLUTATHIONE HYDROLASE PROENZYME"/>
    <property type="match status" value="1"/>
</dbReference>
<dbReference type="GO" id="GO:0036374">
    <property type="term" value="F:glutathione hydrolase activity"/>
    <property type="evidence" value="ECO:0007669"/>
    <property type="project" value="UniProtKB-UniRule"/>
</dbReference>
<comment type="catalytic activity">
    <reaction evidence="1 11">
        <text>an S-substituted glutathione + H2O = an S-substituted L-cysteinylglycine + L-glutamate</text>
        <dbReference type="Rhea" id="RHEA:59468"/>
        <dbReference type="ChEBI" id="CHEBI:15377"/>
        <dbReference type="ChEBI" id="CHEBI:29985"/>
        <dbReference type="ChEBI" id="CHEBI:90779"/>
        <dbReference type="ChEBI" id="CHEBI:143103"/>
        <dbReference type="EC" id="3.4.19.13"/>
    </reaction>
</comment>
<proteinExistence type="inferred from homology"/>
<feature type="chain" id="PRO_5012774379" description="Glutathione hydrolase proenzyme" evidence="12">
    <location>
        <begin position="23"/>
        <end position="629"/>
    </location>
</feature>
<comment type="pathway">
    <text evidence="11">Sulfur metabolism; glutathione metabolism.</text>
</comment>
<dbReference type="STRING" id="1907666.DSM25559_0136"/>
<accession>A0A1R3TFA3</accession>
<protein>
    <recommendedName>
        <fullName evidence="11">Glutathione hydrolase proenzyme</fullName>
        <ecNumber evidence="11">2.3.2.2</ecNumber>
        <ecNumber evidence="11">3.4.19.13</ecNumber>
    </recommendedName>
    <component>
        <recommendedName>
            <fullName evidence="11">Glutathione hydrolase large chain</fullName>
        </recommendedName>
    </component>
    <component>
        <recommendedName>
            <fullName evidence="11">Glutathione hydrolase small chain</fullName>
        </recommendedName>
    </component>
</protein>
<comment type="PTM">
    <text evidence="11">Cleaved by autocatalysis into a large and a small subunit.</text>
</comment>
<evidence type="ECO:0000256" key="5">
    <source>
        <dbReference type="ARBA" id="ARBA00022801"/>
    </source>
</evidence>
<gene>
    <name evidence="13" type="primary">ggt_1</name>
    <name evidence="13" type="ORF">DSM25559_0136</name>
</gene>
<keyword evidence="7 11" id="KW-0012">Acyltransferase</keyword>
<feature type="signal peptide" evidence="12">
    <location>
        <begin position="1"/>
        <end position="22"/>
    </location>
</feature>
<keyword evidence="6 11" id="KW-0865">Zymogen</keyword>
<comment type="catalytic activity">
    <reaction evidence="2 11">
        <text>glutathione + H2O = L-cysteinylglycine + L-glutamate</text>
        <dbReference type="Rhea" id="RHEA:28807"/>
        <dbReference type="ChEBI" id="CHEBI:15377"/>
        <dbReference type="ChEBI" id="CHEBI:29985"/>
        <dbReference type="ChEBI" id="CHEBI:57925"/>
        <dbReference type="ChEBI" id="CHEBI:61694"/>
        <dbReference type="EC" id="3.4.19.13"/>
    </reaction>
</comment>
<dbReference type="InterPro" id="IPR043137">
    <property type="entry name" value="GGT_ssub_C"/>
</dbReference>
<evidence type="ECO:0000256" key="2">
    <source>
        <dbReference type="ARBA" id="ARBA00001089"/>
    </source>
</evidence>
<evidence type="ECO:0000313" key="14">
    <source>
        <dbReference type="Proteomes" id="UP000187891"/>
    </source>
</evidence>
<dbReference type="EC" id="3.4.19.13" evidence="11"/>
<keyword evidence="11" id="KW-0317">Glutathione biosynthesis</keyword>
<dbReference type="InterPro" id="IPR043138">
    <property type="entry name" value="GGT_lsub"/>
</dbReference>
<dbReference type="EC" id="2.3.2.2" evidence="11"/>
<evidence type="ECO:0000256" key="4">
    <source>
        <dbReference type="ARBA" id="ARBA00022679"/>
    </source>
</evidence>
<dbReference type="InterPro" id="IPR051792">
    <property type="entry name" value="GGT_bact"/>
</dbReference>
<dbReference type="InterPro" id="IPR000101">
    <property type="entry name" value="GGT_peptidase"/>
</dbReference>
<evidence type="ECO:0000256" key="12">
    <source>
        <dbReference type="SAM" id="SignalP"/>
    </source>
</evidence>
<dbReference type="GO" id="GO:0006750">
    <property type="term" value="P:glutathione biosynthetic process"/>
    <property type="evidence" value="ECO:0007669"/>
    <property type="project" value="UniProtKB-KW"/>
</dbReference>
<evidence type="ECO:0000256" key="8">
    <source>
        <dbReference type="ARBA" id="ARBA00047417"/>
    </source>
</evidence>
<feature type="active site" description="Nucleophile" evidence="9">
    <location>
        <position position="406"/>
    </location>
</feature>
<dbReference type="AlphaFoldDB" id="A0A1R3TFA3"/>
<dbReference type="PANTHER" id="PTHR43199">
    <property type="entry name" value="GLUTATHIONE HYDROLASE"/>
    <property type="match status" value="1"/>
</dbReference>
<dbReference type="Pfam" id="PF01019">
    <property type="entry name" value="G_glu_transpept"/>
    <property type="match status" value="1"/>
</dbReference>
<dbReference type="EMBL" id="FMUE01000001">
    <property type="protein sequence ID" value="SCX01506.1"/>
    <property type="molecule type" value="Genomic_DNA"/>
</dbReference>
<dbReference type="Gene3D" id="1.10.246.130">
    <property type="match status" value="1"/>
</dbReference>
<feature type="binding site" evidence="10">
    <location>
        <begin position="470"/>
        <end position="471"/>
    </location>
    <ligand>
        <name>L-glutamate</name>
        <dbReference type="ChEBI" id="CHEBI:29985"/>
    </ligand>
</feature>
<comment type="similarity">
    <text evidence="3 11">Belongs to the gamma-glutamyltransferase family.</text>
</comment>
<dbReference type="GO" id="GO:0006751">
    <property type="term" value="P:glutathione catabolic process"/>
    <property type="evidence" value="ECO:0007669"/>
    <property type="project" value="UniProtKB-UniRule"/>
</dbReference>
<evidence type="ECO:0000256" key="1">
    <source>
        <dbReference type="ARBA" id="ARBA00001049"/>
    </source>
</evidence>
<dbReference type="PRINTS" id="PR01210">
    <property type="entry name" value="GGTRANSPTASE"/>
</dbReference>